<dbReference type="EMBL" id="VCIW01000016">
    <property type="protein sequence ID" value="TLS50272.1"/>
    <property type="molecule type" value="Genomic_DNA"/>
</dbReference>
<dbReference type="OrthoDB" id="9780518at2"/>
<dbReference type="InterPro" id="IPR036661">
    <property type="entry name" value="Luciferase-like_sf"/>
</dbReference>
<evidence type="ECO:0000313" key="3">
    <source>
        <dbReference type="EMBL" id="TLS50272.1"/>
    </source>
</evidence>
<protein>
    <submittedName>
        <fullName evidence="3">LLM class flavin-dependent oxidoreductase</fullName>
    </submittedName>
</protein>
<dbReference type="SUPFAM" id="SSF51679">
    <property type="entry name" value="Bacterial luciferase-like"/>
    <property type="match status" value="1"/>
</dbReference>
<evidence type="ECO:0000313" key="4">
    <source>
        <dbReference type="Proteomes" id="UP000309676"/>
    </source>
</evidence>
<evidence type="ECO:0000256" key="1">
    <source>
        <dbReference type="ARBA" id="ARBA00007789"/>
    </source>
</evidence>
<name>A0A5R9G1R0_9BACL</name>
<comment type="caution">
    <text evidence="3">The sequence shown here is derived from an EMBL/GenBank/DDBJ whole genome shotgun (WGS) entry which is preliminary data.</text>
</comment>
<dbReference type="FunFam" id="3.20.20.30:FF:000002">
    <property type="entry name" value="LLM class flavin-dependent oxidoreductase"/>
    <property type="match status" value="1"/>
</dbReference>
<evidence type="ECO:0000259" key="2">
    <source>
        <dbReference type="Pfam" id="PF00296"/>
    </source>
</evidence>
<accession>A0A5R9G1R0</accession>
<comment type="similarity">
    <text evidence="1">To bacterial alkanal monooxygenase alpha and beta chains.</text>
</comment>
<dbReference type="InterPro" id="IPR019949">
    <property type="entry name" value="CmoO-like"/>
</dbReference>
<dbReference type="Pfam" id="PF00296">
    <property type="entry name" value="Bac_luciferase"/>
    <property type="match status" value="1"/>
</dbReference>
<feature type="domain" description="Luciferase-like" evidence="2">
    <location>
        <begin position="5"/>
        <end position="304"/>
    </location>
</feature>
<reference evidence="3 4" key="1">
    <citation type="submission" date="2019-05" db="EMBL/GenBank/DDBJ databases">
        <authorList>
            <person name="Narsing Rao M.P."/>
            <person name="Li W.J."/>
        </authorList>
    </citation>
    <scope>NUCLEOTIDE SEQUENCE [LARGE SCALE GENOMIC DNA]</scope>
    <source>
        <strain evidence="3 4">SYSU_K30003</strain>
    </source>
</reference>
<keyword evidence="4" id="KW-1185">Reference proteome</keyword>
<dbReference type="PANTHER" id="PTHR30137:SF19">
    <property type="entry name" value="LUCIFERASE-LIKE MONOOXYGENASE"/>
    <property type="match status" value="1"/>
</dbReference>
<dbReference type="RefSeq" id="WP_138196426.1">
    <property type="nucleotide sequence ID" value="NZ_VCIW01000016.1"/>
</dbReference>
<dbReference type="InterPro" id="IPR011251">
    <property type="entry name" value="Luciferase-like_dom"/>
</dbReference>
<dbReference type="AlphaFoldDB" id="A0A5R9G1R0"/>
<sequence length="336" mass="36809">MKLKIGVLDQSPLLEGVDASEALRQTIRLAKRAEALGFERYWVAEHHDTPGLAGSAPEVLIAAIAANTARIRVGSGGVLLPHYSPYKVAEQFRVLEALYPGRIDLGLGRAPGGMPLASKALRYGRTKIMDDRLPDALLELYGYLHDRLPEGHELQGLQATPVVPTAPELWLLGSSVVSAEIAAKLGGAFVFAHFINGDDGAQVVRDYRDAFRPGPLGDAPRVIVAVHVVCAERDEDAEAYATALDLRFLLFEQGQFGRPFPTPEEVRDYPYSEWDRMRIVENRKRMLVGGPEAIRGKLAAFADAYGVDELLVVTYAPTYEARLRSYELLAESTIGS</sequence>
<dbReference type="GO" id="GO:0005829">
    <property type="term" value="C:cytosol"/>
    <property type="evidence" value="ECO:0007669"/>
    <property type="project" value="TreeGrafter"/>
</dbReference>
<organism evidence="3 4">
    <name type="scientific">Paenibacillus antri</name>
    <dbReference type="NCBI Taxonomy" id="2582848"/>
    <lineage>
        <taxon>Bacteria</taxon>
        <taxon>Bacillati</taxon>
        <taxon>Bacillota</taxon>
        <taxon>Bacilli</taxon>
        <taxon>Bacillales</taxon>
        <taxon>Paenibacillaceae</taxon>
        <taxon>Paenibacillus</taxon>
    </lineage>
</organism>
<proteinExistence type="predicted"/>
<dbReference type="Gene3D" id="3.20.20.30">
    <property type="entry name" value="Luciferase-like domain"/>
    <property type="match status" value="1"/>
</dbReference>
<dbReference type="GO" id="GO:0016705">
    <property type="term" value="F:oxidoreductase activity, acting on paired donors, with incorporation or reduction of molecular oxygen"/>
    <property type="evidence" value="ECO:0007669"/>
    <property type="project" value="InterPro"/>
</dbReference>
<dbReference type="Proteomes" id="UP000309676">
    <property type="component" value="Unassembled WGS sequence"/>
</dbReference>
<dbReference type="PANTHER" id="PTHR30137">
    <property type="entry name" value="LUCIFERASE-LIKE MONOOXYGENASE"/>
    <property type="match status" value="1"/>
</dbReference>
<dbReference type="NCBIfam" id="TIGR03558">
    <property type="entry name" value="oxido_grp_1"/>
    <property type="match status" value="1"/>
</dbReference>
<gene>
    <name evidence="3" type="ORF">FE782_21660</name>
</gene>
<dbReference type="InterPro" id="IPR050766">
    <property type="entry name" value="Bact_Lucif_Oxidored"/>
</dbReference>